<dbReference type="Gene3D" id="3.30.160.670">
    <property type="match status" value="1"/>
</dbReference>
<evidence type="ECO:0000313" key="3">
    <source>
        <dbReference type="EMBL" id="MDQ0316964.1"/>
    </source>
</evidence>
<evidence type="ECO:0000256" key="1">
    <source>
        <dbReference type="SAM" id="SignalP"/>
    </source>
</evidence>
<dbReference type="Proteomes" id="UP001229244">
    <property type="component" value="Unassembled WGS sequence"/>
</dbReference>
<reference evidence="3" key="1">
    <citation type="submission" date="2023-07" db="EMBL/GenBank/DDBJ databases">
        <title>Genomic Encyclopedia of Type Strains, Phase IV (KMG-IV): sequencing the most valuable type-strain genomes for metagenomic binning, comparative biology and taxonomic classification.</title>
        <authorList>
            <person name="Goeker M."/>
        </authorList>
    </citation>
    <scope>NUCLEOTIDE SEQUENCE</scope>
    <source>
        <strain evidence="3">DSM 21202</strain>
    </source>
</reference>
<accession>A0AAE4AVS0</accession>
<keyword evidence="1" id="KW-0732">Signal</keyword>
<dbReference type="PROSITE" id="PS51257">
    <property type="entry name" value="PROKAR_LIPOPROTEIN"/>
    <property type="match status" value="1"/>
</dbReference>
<protein>
    <recommendedName>
        <fullName evidence="2">DUF4136 domain-containing protein</fullName>
    </recommendedName>
</protein>
<name>A0AAE4AVS0_9HYPH</name>
<dbReference type="AlphaFoldDB" id="A0AAE4AVS0"/>
<feature type="signal peptide" evidence="1">
    <location>
        <begin position="1"/>
        <end position="17"/>
    </location>
</feature>
<gene>
    <name evidence="3" type="ORF">J2S73_003441</name>
</gene>
<dbReference type="Pfam" id="PF13590">
    <property type="entry name" value="DUF4136"/>
    <property type="match status" value="1"/>
</dbReference>
<comment type="caution">
    <text evidence="3">The sequence shown here is derived from an EMBL/GenBank/DDBJ whole genome shotgun (WGS) entry which is preliminary data.</text>
</comment>
<dbReference type="RefSeq" id="WP_306886862.1">
    <property type="nucleotide sequence ID" value="NZ_JAUSUL010000004.1"/>
</dbReference>
<evidence type="ECO:0000259" key="2">
    <source>
        <dbReference type="Pfam" id="PF13590"/>
    </source>
</evidence>
<keyword evidence="4" id="KW-1185">Reference proteome</keyword>
<proteinExistence type="predicted"/>
<dbReference type="EMBL" id="JAUSUL010000004">
    <property type="protein sequence ID" value="MDQ0316964.1"/>
    <property type="molecule type" value="Genomic_DNA"/>
</dbReference>
<organism evidence="3 4">
    <name type="scientific">Amorphus orientalis</name>
    <dbReference type="NCBI Taxonomy" id="649198"/>
    <lineage>
        <taxon>Bacteria</taxon>
        <taxon>Pseudomonadati</taxon>
        <taxon>Pseudomonadota</taxon>
        <taxon>Alphaproteobacteria</taxon>
        <taxon>Hyphomicrobiales</taxon>
        <taxon>Amorphaceae</taxon>
        <taxon>Amorphus</taxon>
    </lineage>
</organism>
<feature type="domain" description="DUF4136" evidence="2">
    <location>
        <begin position="47"/>
        <end position="211"/>
    </location>
</feature>
<feature type="chain" id="PRO_5041902713" description="DUF4136 domain-containing protein" evidence="1">
    <location>
        <begin position="18"/>
        <end position="226"/>
    </location>
</feature>
<evidence type="ECO:0000313" key="4">
    <source>
        <dbReference type="Proteomes" id="UP001229244"/>
    </source>
</evidence>
<dbReference type="InterPro" id="IPR025411">
    <property type="entry name" value="DUF4136"/>
</dbReference>
<sequence>MKSLRVLLAAAALVALAGCMQVQTQVDAYSVIPADITPKTVYIAPYKGMDASSLAWQTNAATLAGVLAEKGFTRVASRKQARLVAFFGFAVDKGQRVTTEYLIPQWGYVGVGPGWYGPGWGGPGFYGGGFYGGGWYGPGPYYGAWGPQFGVVGYTPAVRTETIYTRSASLDMIDTKTGQKVFQSRAVSRGPCGLFAPVAQPMVRAVLSNFPQGRTGVVTLPQTDQC</sequence>